<name>A0A933SGG6_UNCEI</name>
<dbReference type="InterPro" id="IPR014408">
    <property type="entry name" value="dGMP_Pdiesterase_EAL/HD-GYP"/>
</dbReference>
<evidence type="ECO:0000313" key="3">
    <source>
        <dbReference type="Proteomes" id="UP000696931"/>
    </source>
</evidence>
<organism evidence="2 3">
    <name type="scientific">Eiseniibacteriota bacterium</name>
    <dbReference type="NCBI Taxonomy" id="2212470"/>
    <lineage>
        <taxon>Bacteria</taxon>
        <taxon>Candidatus Eiseniibacteriota</taxon>
    </lineage>
</organism>
<dbReference type="PANTHER" id="PTHR33525:SF4">
    <property type="entry name" value="CYCLIC DI-GMP PHOSPHODIESTERASE CDGJ"/>
    <property type="match status" value="1"/>
</dbReference>
<dbReference type="Gene3D" id="1.10.3210.10">
    <property type="entry name" value="Hypothetical protein af1432"/>
    <property type="match status" value="1"/>
</dbReference>
<evidence type="ECO:0000313" key="2">
    <source>
        <dbReference type="EMBL" id="MBI5170870.1"/>
    </source>
</evidence>
<reference evidence="2" key="1">
    <citation type="submission" date="2020-07" db="EMBL/GenBank/DDBJ databases">
        <title>Huge and variable diversity of episymbiotic CPR bacteria and DPANN archaea in groundwater ecosystems.</title>
        <authorList>
            <person name="He C.Y."/>
            <person name="Keren R."/>
            <person name="Whittaker M."/>
            <person name="Farag I.F."/>
            <person name="Doudna J."/>
            <person name="Cate J.H.D."/>
            <person name="Banfield J.F."/>
        </authorList>
    </citation>
    <scope>NUCLEOTIDE SEQUENCE</scope>
    <source>
        <strain evidence="2">NC_groundwater_1813_Pr3_B-0.1um_71_17</strain>
    </source>
</reference>
<feature type="domain" description="HDOD" evidence="1">
    <location>
        <begin position="203"/>
        <end position="390"/>
    </location>
</feature>
<dbReference type="SUPFAM" id="SSF141868">
    <property type="entry name" value="EAL domain-like"/>
    <property type="match status" value="1"/>
</dbReference>
<comment type="caution">
    <text evidence="2">The sequence shown here is derived from an EMBL/GenBank/DDBJ whole genome shotgun (WGS) entry which is preliminary data.</text>
</comment>
<dbReference type="PROSITE" id="PS51833">
    <property type="entry name" value="HDOD"/>
    <property type="match status" value="1"/>
</dbReference>
<dbReference type="AlphaFoldDB" id="A0A933SGG6"/>
<dbReference type="Gene3D" id="3.20.20.450">
    <property type="entry name" value="EAL domain"/>
    <property type="match status" value="1"/>
</dbReference>
<gene>
    <name evidence="2" type="ORF">HZA61_15380</name>
</gene>
<sequence>MHTQPVEVFAARQPIFDRQRRVAGYELLYRASERNRYEGGDPEVVSALSLERTLLGFGLRTLIGDRVAWINATRGLLVRGHWELLPPGSTVIELLETIEPDAEVIAACRRLRDAGYRIALDDYRHSDAMRPLLELAEWVKVDFRGQPRVERHILERDLRRRGHRLLAEKIETHEEHVEAMESGYELFQGFFFCRPEMMRMRDVAPNRIVFLRLLRAVNGTSLDLGLVEELVQQDVSLSMKLLRFLHSAANAWAAEVTSIRQALLILGERQIRRWVSLVAVFGLARGKPGELVVVALTRARFAEHLAALAGLEARSDDLFLAGLLSVADALTDQPLEAALEPLGLSAEVREALLVGAPPIGPVLRLVLAWELGAWDVVEKCLHEQALDESTVARAYADAVLWAEDRAQP</sequence>
<dbReference type="InterPro" id="IPR052340">
    <property type="entry name" value="RNase_Y/CdgJ"/>
</dbReference>
<dbReference type="EMBL" id="JACRIW010000111">
    <property type="protein sequence ID" value="MBI5170870.1"/>
    <property type="molecule type" value="Genomic_DNA"/>
</dbReference>
<dbReference type="InterPro" id="IPR035919">
    <property type="entry name" value="EAL_sf"/>
</dbReference>
<dbReference type="SUPFAM" id="SSF109604">
    <property type="entry name" value="HD-domain/PDEase-like"/>
    <property type="match status" value="1"/>
</dbReference>
<evidence type="ECO:0000259" key="1">
    <source>
        <dbReference type="PROSITE" id="PS51833"/>
    </source>
</evidence>
<accession>A0A933SGG6</accession>
<dbReference type="Pfam" id="PF08668">
    <property type="entry name" value="HDOD"/>
    <property type="match status" value="1"/>
</dbReference>
<dbReference type="PIRSF" id="PIRSF003180">
    <property type="entry name" value="DiGMPpdiest_YuxH"/>
    <property type="match status" value="1"/>
</dbReference>
<proteinExistence type="predicted"/>
<dbReference type="Proteomes" id="UP000696931">
    <property type="component" value="Unassembled WGS sequence"/>
</dbReference>
<protein>
    <submittedName>
        <fullName evidence="2">HDOD domain-containing protein</fullName>
    </submittedName>
</protein>
<dbReference type="InterPro" id="IPR013976">
    <property type="entry name" value="HDOD"/>
</dbReference>
<dbReference type="PANTHER" id="PTHR33525">
    <property type="match status" value="1"/>
</dbReference>